<dbReference type="AlphaFoldDB" id="L0AW78"/>
<evidence type="ECO:0000256" key="1">
    <source>
        <dbReference type="SAM" id="SignalP"/>
    </source>
</evidence>
<dbReference type="KEGG" id="beq:BEWA_027010"/>
<feature type="signal peptide" evidence="1">
    <location>
        <begin position="1"/>
        <end position="25"/>
    </location>
</feature>
<organism evidence="2 3">
    <name type="scientific">Theileria equi strain WA</name>
    <dbReference type="NCBI Taxonomy" id="1537102"/>
    <lineage>
        <taxon>Eukaryota</taxon>
        <taxon>Sar</taxon>
        <taxon>Alveolata</taxon>
        <taxon>Apicomplexa</taxon>
        <taxon>Aconoidasida</taxon>
        <taxon>Piroplasmida</taxon>
        <taxon>Theileriidae</taxon>
        <taxon>Theileria</taxon>
    </lineage>
</organism>
<reference evidence="2 3" key="1">
    <citation type="journal article" date="2012" name="BMC Genomics">
        <title>Comparative genomic analysis and phylogenetic position of Theileria equi.</title>
        <authorList>
            <person name="Kappmeyer L.S."/>
            <person name="Thiagarajan M."/>
            <person name="Herndon D.R."/>
            <person name="Ramsay J.D."/>
            <person name="Caler E."/>
            <person name="Djikeng A."/>
            <person name="Gillespie J.J."/>
            <person name="Lau A.O."/>
            <person name="Roalson E.H."/>
            <person name="Silva J.C."/>
            <person name="Silva M.G."/>
            <person name="Suarez C.E."/>
            <person name="Ueti M.W."/>
            <person name="Nene V.M."/>
            <person name="Mealey R.H."/>
            <person name="Knowles D.P."/>
            <person name="Brayton K.A."/>
        </authorList>
    </citation>
    <scope>NUCLEOTIDE SEQUENCE [LARGE SCALE GENOMIC DNA]</scope>
    <source>
        <strain evidence="2 3">WA</strain>
    </source>
</reference>
<sequence>MKANLFSHPLFILFITVILQKYATAAPSRYSEFFNERTLIDIDVSGSPPNRIKVTPSMDFPGGLHYTIQSNSRHTHCIGTVTDLGCVVLEGDKKITSRNILIVPKEDDAMYVRVISIKKNKKGGSIARVREFFRKKENLAYIEIFREYIELNAMEQECSQYINARILFEYWDHSMTPEDLYILPVKYSVKPEFDLKVTIGMVRFGEYIVDDRVDGLLNREVIWEGGLDHPRIRVLSQYANGMEFDRVYTFSSELNKFVSRSTKRKSLTLRE</sequence>
<proteinExistence type="predicted"/>
<feature type="chain" id="PRO_5003939821" evidence="1">
    <location>
        <begin position="26"/>
        <end position="271"/>
    </location>
</feature>
<evidence type="ECO:0000313" key="2">
    <source>
        <dbReference type="EMBL" id="AFZ79852.1"/>
    </source>
</evidence>
<evidence type="ECO:0000313" key="3">
    <source>
        <dbReference type="Proteomes" id="UP000031512"/>
    </source>
</evidence>
<dbReference type="RefSeq" id="XP_004829518.1">
    <property type="nucleotide sequence ID" value="XM_004829461.1"/>
</dbReference>
<keyword evidence="1" id="KW-0732">Signal</keyword>
<dbReference type="Proteomes" id="UP000031512">
    <property type="component" value="Chromosome 1"/>
</dbReference>
<name>L0AW78_THEEQ</name>
<dbReference type="GeneID" id="15807095"/>
<keyword evidence="3" id="KW-1185">Reference proteome</keyword>
<dbReference type="EMBL" id="CP001669">
    <property type="protein sequence ID" value="AFZ79852.1"/>
    <property type="molecule type" value="Genomic_DNA"/>
</dbReference>
<gene>
    <name evidence="2" type="ORF">BEWA_027010</name>
</gene>
<protein>
    <submittedName>
        <fullName evidence="2">Signal peptide-containing protein</fullName>
    </submittedName>
</protein>
<accession>L0AW78</accession>
<dbReference type="VEuPathDB" id="PiroplasmaDB:BEWA_027010"/>